<dbReference type="InterPro" id="IPR039058">
    <property type="entry name" value="Yippee_fam"/>
</dbReference>
<evidence type="ECO:0000313" key="7">
    <source>
        <dbReference type="EMBL" id="RKP03583.1"/>
    </source>
</evidence>
<gene>
    <name evidence="6" type="ORF">CAUPRSCDRAFT_10070</name>
    <name evidence="7" type="ORF">CXG81DRAFT_29249</name>
</gene>
<dbReference type="GO" id="GO:0046872">
    <property type="term" value="F:metal ion binding"/>
    <property type="evidence" value="ECO:0007669"/>
    <property type="project" value="UniProtKB-KW"/>
</dbReference>
<evidence type="ECO:0000256" key="2">
    <source>
        <dbReference type="ARBA" id="ARBA00022723"/>
    </source>
</evidence>
<dbReference type="AlphaFoldDB" id="A0A4P9XDN0"/>
<dbReference type="InterPro" id="IPR034751">
    <property type="entry name" value="Yippee"/>
</dbReference>
<proteinExistence type="inferred from homology"/>
<dbReference type="OrthoDB" id="6407410at2759"/>
<protein>
    <recommendedName>
        <fullName evidence="4">Protein yippee-like</fullName>
    </recommendedName>
</protein>
<evidence type="ECO:0000313" key="8">
    <source>
        <dbReference type="Proteomes" id="UP000268535"/>
    </source>
</evidence>
<dbReference type="Proteomes" id="UP000268535">
    <property type="component" value="Unassembled WGS sequence"/>
</dbReference>
<name>A0A4P9XDN0_9FUNG</name>
<dbReference type="Pfam" id="PF03226">
    <property type="entry name" value="Yippee-Mis18"/>
    <property type="match status" value="1"/>
</dbReference>
<keyword evidence="9" id="KW-1185">Reference proteome</keyword>
<reference evidence="8 9" key="1">
    <citation type="journal article" date="2018" name="Nat. Microbiol.">
        <title>Leveraging single-cell genomics to expand the fungal tree of life.</title>
        <authorList>
            <person name="Ahrendt S.R."/>
            <person name="Quandt C.A."/>
            <person name="Ciobanu D."/>
            <person name="Clum A."/>
            <person name="Salamov A."/>
            <person name="Andreopoulos B."/>
            <person name="Cheng J.F."/>
            <person name="Woyke T."/>
            <person name="Pelin A."/>
            <person name="Henrissat B."/>
            <person name="Reynolds N.K."/>
            <person name="Benny G.L."/>
            <person name="Smith M.E."/>
            <person name="James T.Y."/>
            <person name="Grigoriev I.V."/>
        </authorList>
    </citation>
    <scope>NUCLEOTIDE SEQUENCE [LARGE SCALE GENOMIC DNA]</scope>
    <source>
        <strain evidence="8 9">ATCC 52028</strain>
    </source>
</reference>
<evidence type="ECO:0000256" key="3">
    <source>
        <dbReference type="ARBA" id="ARBA00022833"/>
    </source>
</evidence>
<keyword evidence="2" id="KW-0479">Metal-binding</keyword>
<dbReference type="PANTHER" id="PTHR13848">
    <property type="entry name" value="PROTEIN YIPPEE-LIKE CG15309-RELATED"/>
    <property type="match status" value="1"/>
</dbReference>
<evidence type="ECO:0000256" key="4">
    <source>
        <dbReference type="RuleBase" id="RU110713"/>
    </source>
</evidence>
<dbReference type="STRING" id="1555241.A0A4P9XDN0"/>
<dbReference type="EMBL" id="ML014121">
    <property type="protein sequence ID" value="RKP03583.1"/>
    <property type="molecule type" value="Genomic_DNA"/>
</dbReference>
<accession>A0A4P9XDN0</accession>
<organism evidence="7 9">
    <name type="scientific">Caulochytrium protostelioides</name>
    <dbReference type="NCBI Taxonomy" id="1555241"/>
    <lineage>
        <taxon>Eukaryota</taxon>
        <taxon>Fungi</taxon>
        <taxon>Fungi incertae sedis</taxon>
        <taxon>Chytridiomycota</taxon>
        <taxon>Chytridiomycota incertae sedis</taxon>
        <taxon>Chytridiomycetes</taxon>
        <taxon>Caulochytriales</taxon>
        <taxon>Caulochytriaceae</taxon>
        <taxon>Caulochytrium</taxon>
    </lineage>
</organism>
<evidence type="ECO:0000256" key="1">
    <source>
        <dbReference type="ARBA" id="ARBA00005613"/>
    </source>
</evidence>
<dbReference type="PROSITE" id="PS51792">
    <property type="entry name" value="YIPPEE"/>
    <property type="match status" value="1"/>
</dbReference>
<reference evidence="7" key="2">
    <citation type="submission" date="2018-04" db="EMBL/GenBank/DDBJ databases">
        <title>Leveraging single-cell genomics to expand the Fungal Tree of Life.</title>
        <authorList>
            <consortium name="DOE Joint Genome Institute"/>
            <person name="Ahrendt S.R."/>
            <person name="Quandt C.A."/>
            <person name="Ciobanu D."/>
            <person name="Clum A."/>
            <person name="Salamov A."/>
            <person name="Andreopoulos B."/>
            <person name="Cheng J.-F."/>
            <person name="Woyke T."/>
            <person name="Pelin A."/>
            <person name="Henrissat B."/>
            <person name="Benny G.L."/>
            <person name="Smith M.E."/>
            <person name="James T.Y."/>
            <person name="Grigoriev I.V."/>
        </authorList>
    </citation>
    <scope>NUCLEOTIDE SEQUENCE</scope>
    <source>
        <strain evidence="7">ATCC 52028</strain>
    </source>
</reference>
<evidence type="ECO:0000313" key="9">
    <source>
        <dbReference type="Proteomes" id="UP000274922"/>
    </source>
</evidence>
<keyword evidence="3" id="KW-0862">Zinc</keyword>
<dbReference type="InterPro" id="IPR004910">
    <property type="entry name" value="Yippee/Mis18/Cereblon"/>
</dbReference>
<evidence type="ECO:0000313" key="6">
    <source>
        <dbReference type="EMBL" id="RKO96551.1"/>
    </source>
</evidence>
<evidence type="ECO:0000259" key="5">
    <source>
        <dbReference type="PROSITE" id="PS51792"/>
    </source>
</evidence>
<reference evidence="6" key="3">
    <citation type="submission" date="2018-08" db="EMBL/GenBank/DDBJ databases">
        <title>Leveraging single-cell genomics to expand the Fungal Tree of Life.</title>
        <authorList>
            <consortium name="DOE Joint Genome Institute"/>
            <person name="Ahrendt S.R."/>
            <person name="Quandt C.A."/>
            <person name="Ciobanu D."/>
            <person name="Clum A."/>
            <person name="Salamov A."/>
            <person name="Andreopoulos B."/>
            <person name="Cheng J.-F."/>
            <person name="Woyke T."/>
            <person name="Pelin A."/>
            <person name="Henrissat B."/>
            <person name="Reynolds N."/>
            <person name="Benny G.L."/>
            <person name="Smith M.E."/>
            <person name="James T.Y."/>
            <person name="Grigoriev I.V."/>
        </authorList>
    </citation>
    <scope>NUCLEOTIDE SEQUENCE</scope>
    <source>
        <strain evidence="6">ATCC 52028</strain>
    </source>
</reference>
<comment type="similarity">
    <text evidence="1 4">Belongs to the yippee family.</text>
</comment>
<sequence length="115" mass="12924">MGVIFKRYLDVAPAHSGRIFGCLDCKTHFSTSNDILSKAFQGQYGKAYLFNTVINVAEGVAIDRHMTTGVHTVCDIRCVACNAVVGWKYLTAWEPCEKYKEGRYILERNCIVEVP</sequence>
<feature type="domain" description="Yippee" evidence="5">
    <location>
        <begin position="18"/>
        <end position="115"/>
    </location>
</feature>
<dbReference type="EMBL" id="ML009836">
    <property type="protein sequence ID" value="RKO96551.1"/>
    <property type="molecule type" value="Genomic_DNA"/>
</dbReference>
<dbReference type="Proteomes" id="UP000274922">
    <property type="component" value="Unassembled WGS sequence"/>
</dbReference>